<evidence type="ECO:0000313" key="2">
    <source>
        <dbReference type="Proteomes" id="UP001227192"/>
    </source>
</evidence>
<reference evidence="1" key="1">
    <citation type="submission" date="2015-06" db="EMBL/GenBank/DDBJ databases">
        <authorList>
            <person name="Nguyen H."/>
        </authorList>
    </citation>
    <scope>NUCLEOTIDE SEQUENCE</scope>
    <source>
        <strain evidence="1">DAOM 180753</strain>
    </source>
</reference>
<evidence type="ECO:0000313" key="1">
    <source>
        <dbReference type="EMBL" id="KAJ9480448.1"/>
    </source>
</evidence>
<organism evidence="1 2">
    <name type="scientific">Penicillium thymicola</name>
    <dbReference type="NCBI Taxonomy" id="293382"/>
    <lineage>
        <taxon>Eukaryota</taxon>
        <taxon>Fungi</taxon>
        <taxon>Dikarya</taxon>
        <taxon>Ascomycota</taxon>
        <taxon>Pezizomycotina</taxon>
        <taxon>Eurotiomycetes</taxon>
        <taxon>Eurotiomycetidae</taxon>
        <taxon>Eurotiales</taxon>
        <taxon>Aspergillaceae</taxon>
        <taxon>Penicillium</taxon>
    </lineage>
</organism>
<dbReference type="GO" id="GO:0003676">
    <property type="term" value="F:nucleic acid binding"/>
    <property type="evidence" value="ECO:0007669"/>
    <property type="project" value="InterPro"/>
</dbReference>
<accession>A0AAI9X1W0</accession>
<dbReference type="AlphaFoldDB" id="A0AAI9X1W0"/>
<keyword evidence="2" id="KW-1185">Reference proteome</keyword>
<dbReference type="Proteomes" id="UP001227192">
    <property type="component" value="Unassembled WGS sequence"/>
</dbReference>
<dbReference type="Gene3D" id="3.30.420.10">
    <property type="entry name" value="Ribonuclease H-like superfamily/Ribonuclease H"/>
    <property type="match status" value="1"/>
</dbReference>
<dbReference type="SUPFAM" id="SSF53098">
    <property type="entry name" value="Ribonuclease H-like"/>
    <property type="match status" value="1"/>
</dbReference>
<protein>
    <recommendedName>
        <fullName evidence="3">RNase H type-1 domain-containing protein</fullName>
    </recommendedName>
</protein>
<comment type="caution">
    <text evidence="1">The sequence shown here is derived from an EMBL/GenBank/DDBJ whole genome shotgun (WGS) entry which is preliminary data.</text>
</comment>
<proteinExistence type="predicted"/>
<dbReference type="CDD" id="cd09276">
    <property type="entry name" value="Rnase_HI_RT_non_LTR"/>
    <property type="match status" value="1"/>
</dbReference>
<dbReference type="InterPro" id="IPR012337">
    <property type="entry name" value="RNaseH-like_sf"/>
</dbReference>
<name>A0AAI9X1W0_PENTH</name>
<dbReference type="InterPro" id="IPR036397">
    <property type="entry name" value="RNaseH_sf"/>
</dbReference>
<dbReference type="EMBL" id="LACB01001506">
    <property type="protein sequence ID" value="KAJ9480448.1"/>
    <property type="molecule type" value="Genomic_DNA"/>
</dbReference>
<sequence length="167" mass="18350">MNLERLQEIEMIDPTPLPPWRKEAFSEIEIESDREIALERAEAARSTADIVVYSDASGQHGHLGAAAAVLNDSLEITDTIQVQVGPMDRLSVHATELIGILYAINIINKVALQHWRTYHTRVRSATILSDSKSALQAVQNPGNKSGQQIIHAILQVARNTKAHGTSI</sequence>
<gene>
    <name evidence="1" type="ORF">VN97_g13127</name>
</gene>
<reference evidence="1" key="2">
    <citation type="journal article" date="2016" name="Fungal Biol.">
        <title>Ochratoxin A production by Penicillium thymicola.</title>
        <authorList>
            <person name="Nguyen H.D.T."/>
            <person name="McMullin D.R."/>
            <person name="Ponomareva E."/>
            <person name="Riley R."/>
            <person name="Pomraning K.R."/>
            <person name="Baker S.E."/>
            <person name="Seifert K.A."/>
        </authorList>
    </citation>
    <scope>NUCLEOTIDE SEQUENCE</scope>
    <source>
        <strain evidence="1">DAOM 180753</strain>
    </source>
</reference>
<evidence type="ECO:0008006" key="3">
    <source>
        <dbReference type="Google" id="ProtNLM"/>
    </source>
</evidence>